<gene>
    <name evidence="1" type="ORF">OUZ56_005782</name>
</gene>
<organism evidence="1 2">
    <name type="scientific">Daphnia magna</name>
    <dbReference type="NCBI Taxonomy" id="35525"/>
    <lineage>
        <taxon>Eukaryota</taxon>
        <taxon>Metazoa</taxon>
        <taxon>Ecdysozoa</taxon>
        <taxon>Arthropoda</taxon>
        <taxon>Crustacea</taxon>
        <taxon>Branchiopoda</taxon>
        <taxon>Diplostraca</taxon>
        <taxon>Cladocera</taxon>
        <taxon>Anomopoda</taxon>
        <taxon>Daphniidae</taxon>
        <taxon>Daphnia</taxon>
    </lineage>
</organism>
<evidence type="ECO:0000313" key="1">
    <source>
        <dbReference type="EMBL" id="KAK4004040.1"/>
    </source>
</evidence>
<name>A0ABQ9YTS4_9CRUS</name>
<sequence length="138" mass="15962">MADKKKPQVQTTTNVVPSDYVARAIQITRCIIHHFESLPNAVIRLAPSKQTLLRLMNYEPITQQKRGLRTANKNTRCHTKATIANPKASDKTWNANWSKALCTPSYENGLFLCEVKYIYLPGYTNLYKRIMARNWEYI</sequence>
<protein>
    <submittedName>
        <fullName evidence="1">Uncharacterized protein</fullName>
    </submittedName>
</protein>
<proteinExistence type="predicted"/>
<keyword evidence="2" id="KW-1185">Reference proteome</keyword>
<reference evidence="1 2" key="1">
    <citation type="journal article" date="2023" name="Nucleic Acids Res.">
        <title>The hologenome of Daphnia magna reveals possible DNA methylation and microbiome-mediated evolution of the host genome.</title>
        <authorList>
            <person name="Chaturvedi A."/>
            <person name="Li X."/>
            <person name="Dhandapani V."/>
            <person name="Marshall H."/>
            <person name="Kissane S."/>
            <person name="Cuenca-Cambronero M."/>
            <person name="Asole G."/>
            <person name="Calvet F."/>
            <person name="Ruiz-Romero M."/>
            <person name="Marangio P."/>
            <person name="Guigo R."/>
            <person name="Rago D."/>
            <person name="Mirbahai L."/>
            <person name="Eastwood N."/>
            <person name="Colbourne J.K."/>
            <person name="Zhou J."/>
            <person name="Mallon E."/>
            <person name="Orsini L."/>
        </authorList>
    </citation>
    <scope>NUCLEOTIDE SEQUENCE [LARGE SCALE GENOMIC DNA]</scope>
    <source>
        <strain evidence="1">LRV0_1</strain>
    </source>
</reference>
<evidence type="ECO:0000313" key="2">
    <source>
        <dbReference type="Proteomes" id="UP001234178"/>
    </source>
</evidence>
<dbReference type="Proteomes" id="UP001234178">
    <property type="component" value="Unassembled WGS sequence"/>
</dbReference>
<dbReference type="EMBL" id="JAOYFB010000001">
    <property type="protein sequence ID" value="KAK4004040.1"/>
    <property type="molecule type" value="Genomic_DNA"/>
</dbReference>
<comment type="caution">
    <text evidence="1">The sequence shown here is derived from an EMBL/GenBank/DDBJ whole genome shotgun (WGS) entry which is preliminary data.</text>
</comment>
<accession>A0ABQ9YTS4</accession>